<gene>
    <name evidence="2" type="ORF">T4D_6492</name>
</gene>
<feature type="chain" id="PRO_5006877941" description="Secreted protein" evidence="1">
    <location>
        <begin position="20"/>
        <end position="94"/>
    </location>
</feature>
<feature type="non-terminal residue" evidence="2">
    <location>
        <position position="94"/>
    </location>
</feature>
<accession>A0A0V1FFD0</accession>
<organism evidence="2 3">
    <name type="scientific">Trichinella pseudospiralis</name>
    <name type="common">Parasitic roundworm</name>
    <dbReference type="NCBI Taxonomy" id="6337"/>
    <lineage>
        <taxon>Eukaryota</taxon>
        <taxon>Metazoa</taxon>
        <taxon>Ecdysozoa</taxon>
        <taxon>Nematoda</taxon>
        <taxon>Enoplea</taxon>
        <taxon>Dorylaimia</taxon>
        <taxon>Trichinellida</taxon>
        <taxon>Trichinellidae</taxon>
        <taxon>Trichinella</taxon>
    </lineage>
</organism>
<keyword evidence="1" id="KW-0732">Signal</keyword>
<feature type="signal peptide" evidence="1">
    <location>
        <begin position="1"/>
        <end position="19"/>
    </location>
</feature>
<sequence>MPSVFLCFCFVLSMDFCTLLFNAILNSENILQRYHLPRKQTNKCPITDDKAPLWRSQFPSSSRLIVPAIRYLVQYPFPDQKFSNSNIPKFSEKF</sequence>
<dbReference type="EMBL" id="JYDT01000107">
    <property type="protein sequence ID" value="KRY84746.1"/>
    <property type="molecule type" value="Genomic_DNA"/>
</dbReference>
<evidence type="ECO:0000256" key="1">
    <source>
        <dbReference type="SAM" id="SignalP"/>
    </source>
</evidence>
<protein>
    <recommendedName>
        <fullName evidence="4">Secreted protein</fullName>
    </recommendedName>
</protein>
<keyword evidence="3" id="KW-1185">Reference proteome</keyword>
<reference evidence="2 3" key="1">
    <citation type="submission" date="2015-01" db="EMBL/GenBank/DDBJ databases">
        <title>Evolution of Trichinella species and genotypes.</title>
        <authorList>
            <person name="Korhonen P.K."/>
            <person name="Edoardo P."/>
            <person name="Giuseppe L.R."/>
            <person name="Gasser R.B."/>
        </authorList>
    </citation>
    <scope>NUCLEOTIDE SEQUENCE [LARGE SCALE GENOMIC DNA]</scope>
    <source>
        <strain evidence="2">ISS470</strain>
    </source>
</reference>
<evidence type="ECO:0000313" key="3">
    <source>
        <dbReference type="Proteomes" id="UP000054995"/>
    </source>
</evidence>
<name>A0A0V1FFD0_TRIPS</name>
<comment type="caution">
    <text evidence="2">The sequence shown here is derived from an EMBL/GenBank/DDBJ whole genome shotgun (WGS) entry which is preliminary data.</text>
</comment>
<proteinExistence type="predicted"/>
<dbReference type="AlphaFoldDB" id="A0A0V1FFD0"/>
<dbReference type="OrthoDB" id="10474232at2759"/>
<evidence type="ECO:0000313" key="2">
    <source>
        <dbReference type="EMBL" id="KRY84746.1"/>
    </source>
</evidence>
<dbReference type="Proteomes" id="UP000054995">
    <property type="component" value="Unassembled WGS sequence"/>
</dbReference>
<evidence type="ECO:0008006" key="4">
    <source>
        <dbReference type="Google" id="ProtNLM"/>
    </source>
</evidence>